<dbReference type="Proteomes" id="UP001457282">
    <property type="component" value="Unassembled WGS sequence"/>
</dbReference>
<evidence type="ECO:0000313" key="3">
    <source>
        <dbReference type="Proteomes" id="UP001457282"/>
    </source>
</evidence>
<gene>
    <name evidence="2" type="ORF">M0R45_025752</name>
</gene>
<proteinExistence type="predicted"/>
<feature type="compositionally biased region" description="Low complexity" evidence="1">
    <location>
        <begin position="11"/>
        <end position="22"/>
    </location>
</feature>
<keyword evidence="3" id="KW-1185">Reference proteome</keyword>
<feature type="compositionally biased region" description="Basic and acidic residues" evidence="1">
    <location>
        <begin position="79"/>
        <end position="88"/>
    </location>
</feature>
<protein>
    <submittedName>
        <fullName evidence="2">Uncharacterized protein</fullName>
    </submittedName>
</protein>
<dbReference type="AlphaFoldDB" id="A0AAW1WVJ0"/>
<sequence length="117" mass="13186">MNSWSNGQGAGEAQQIEAAGQAFQRPQATFLRPRSCLSKKKRKRQSNIVDNLSIEPLKASFILIYHYQKQIEEETHIVAEKAPVEKQPKVGKKLPKESGAAARDKKNKTKKSLEEKI</sequence>
<accession>A0AAW1WVJ0</accession>
<name>A0AAW1WVJ0_RUBAR</name>
<evidence type="ECO:0000313" key="2">
    <source>
        <dbReference type="EMBL" id="KAK9928628.1"/>
    </source>
</evidence>
<organism evidence="2 3">
    <name type="scientific">Rubus argutus</name>
    <name type="common">Southern blackberry</name>
    <dbReference type="NCBI Taxonomy" id="59490"/>
    <lineage>
        <taxon>Eukaryota</taxon>
        <taxon>Viridiplantae</taxon>
        <taxon>Streptophyta</taxon>
        <taxon>Embryophyta</taxon>
        <taxon>Tracheophyta</taxon>
        <taxon>Spermatophyta</taxon>
        <taxon>Magnoliopsida</taxon>
        <taxon>eudicotyledons</taxon>
        <taxon>Gunneridae</taxon>
        <taxon>Pentapetalae</taxon>
        <taxon>rosids</taxon>
        <taxon>fabids</taxon>
        <taxon>Rosales</taxon>
        <taxon>Rosaceae</taxon>
        <taxon>Rosoideae</taxon>
        <taxon>Rosoideae incertae sedis</taxon>
        <taxon>Rubus</taxon>
    </lineage>
</organism>
<reference evidence="2 3" key="1">
    <citation type="journal article" date="2023" name="G3 (Bethesda)">
        <title>A chromosome-length genome assembly and annotation of blackberry (Rubus argutus, cv. 'Hillquist').</title>
        <authorList>
            <person name="Bruna T."/>
            <person name="Aryal R."/>
            <person name="Dudchenko O."/>
            <person name="Sargent D.J."/>
            <person name="Mead D."/>
            <person name="Buti M."/>
            <person name="Cavallini A."/>
            <person name="Hytonen T."/>
            <person name="Andres J."/>
            <person name="Pham M."/>
            <person name="Weisz D."/>
            <person name="Mascagni F."/>
            <person name="Usai G."/>
            <person name="Natali L."/>
            <person name="Bassil N."/>
            <person name="Fernandez G.E."/>
            <person name="Lomsadze A."/>
            <person name="Armour M."/>
            <person name="Olukolu B."/>
            <person name="Poorten T."/>
            <person name="Britton C."/>
            <person name="Davik J."/>
            <person name="Ashrafi H."/>
            <person name="Aiden E.L."/>
            <person name="Borodovsky M."/>
            <person name="Worthington M."/>
        </authorList>
    </citation>
    <scope>NUCLEOTIDE SEQUENCE [LARGE SCALE GENOMIC DNA]</scope>
    <source>
        <strain evidence="2">PI 553951</strain>
    </source>
</reference>
<feature type="region of interest" description="Disordered" evidence="1">
    <location>
        <begin position="79"/>
        <end position="117"/>
    </location>
</feature>
<evidence type="ECO:0000256" key="1">
    <source>
        <dbReference type="SAM" id="MobiDB-lite"/>
    </source>
</evidence>
<comment type="caution">
    <text evidence="2">The sequence shown here is derived from an EMBL/GenBank/DDBJ whole genome shotgun (WGS) entry which is preliminary data.</text>
</comment>
<dbReference type="EMBL" id="JBEDUW010000005">
    <property type="protein sequence ID" value="KAK9928628.1"/>
    <property type="molecule type" value="Genomic_DNA"/>
</dbReference>
<feature type="region of interest" description="Disordered" evidence="1">
    <location>
        <begin position="1"/>
        <end position="45"/>
    </location>
</feature>